<reference evidence="1" key="1">
    <citation type="submission" date="2018-11" db="EMBL/GenBank/DDBJ databases">
        <authorList>
            <person name="Alioto T."/>
            <person name="Alioto T."/>
        </authorList>
    </citation>
    <scope>NUCLEOTIDE SEQUENCE</scope>
</reference>
<comment type="caution">
    <text evidence="1">The sequence shown here is derived from an EMBL/GenBank/DDBJ whole genome shotgun (WGS) entry which is preliminary data.</text>
</comment>
<sequence length="61" mass="6975">AQFGFRPGFGTVDAVFALYSLITNSLSKGKRLYCCFVDYTRAFDSVTHYKLWQRLVRCGVT</sequence>
<dbReference type="EMBL" id="UYJE01007759">
    <property type="protein sequence ID" value="VDI57589.1"/>
    <property type="molecule type" value="Genomic_DNA"/>
</dbReference>
<evidence type="ECO:0008006" key="3">
    <source>
        <dbReference type="Google" id="ProtNLM"/>
    </source>
</evidence>
<dbReference type="InterPro" id="IPR043502">
    <property type="entry name" value="DNA/RNA_pol_sf"/>
</dbReference>
<feature type="non-terminal residue" evidence="1">
    <location>
        <position position="61"/>
    </location>
</feature>
<dbReference type="OrthoDB" id="10070415at2759"/>
<name>A0A8B6G218_MYTGA</name>
<evidence type="ECO:0000313" key="1">
    <source>
        <dbReference type="EMBL" id="VDI57589.1"/>
    </source>
</evidence>
<organism evidence="1 2">
    <name type="scientific">Mytilus galloprovincialis</name>
    <name type="common">Mediterranean mussel</name>
    <dbReference type="NCBI Taxonomy" id="29158"/>
    <lineage>
        <taxon>Eukaryota</taxon>
        <taxon>Metazoa</taxon>
        <taxon>Spiralia</taxon>
        <taxon>Lophotrochozoa</taxon>
        <taxon>Mollusca</taxon>
        <taxon>Bivalvia</taxon>
        <taxon>Autobranchia</taxon>
        <taxon>Pteriomorphia</taxon>
        <taxon>Mytilida</taxon>
        <taxon>Mytiloidea</taxon>
        <taxon>Mytilidae</taxon>
        <taxon>Mytilinae</taxon>
        <taxon>Mytilus</taxon>
    </lineage>
</organism>
<protein>
    <recommendedName>
        <fullName evidence="3">Reverse transcriptase domain-containing protein</fullName>
    </recommendedName>
</protein>
<keyword evidence="2" id="KW-1185">Reference proteome</keyword>
<dbReference type="AlphaFoldDB" id="A0A8B6G218"/>
<proteinExistence type="predicted"/>
<dbReference type="Proteomes" id="UP000596742">
    <property type="component" value="Unassembled WGS sequence"/>
</dbReference>
<evidence type="ECO:0000313" key="2">
    <source>
        <dbReference type="Proteomes" id="UP000596742"/>
    </source>
</evidence>
<gene>
    <name evidence="1" type="ORF">MGAL_10B052800</name>
</gene>
<dbReference type="SUPFAM" id="SSF56672">
    <property type="entry name" value="DNA/RNA polymerases"/>
    <property type="match status" value="1"/>
</dbReference>
<feature type="non-terminal residue" evidence="1">
    <location>
        <position position="1"/>
    </location>
</feature>
<accession>A0A8B6G218</accession>